<dbReference type="Pfam" id="PF04355">
    <property type="entry name" value="BamE"/>
    <property type="match status" value="1"/>
</dbReference>
<dbReference type="PROSITE" id="PS51257">
    <property type="entry name" value="PROKAR_LIPOPROTEIN"/>
    <property type="match status" value="1"/>
</dbReference>
<keyword evidence="7" id="KW-1185">Reference proteome</keyword>
<dbReference type="InterPro" id="IPR007450">
    <property type="entry name" value="BamE_dom"/>
</dbReference>
<evidence type="ECO:0000259" key="5">
    <source>
        <dbReference type="PROSITE" id="PS51123"/>
    </source>
</evidence>
<dbReference type="CDD" id="cd07185">
    <property type="entry name" value="OmpA_C-like"/>
    <property type="match status" value="1"/>
</dbReference>
<dbReference type="Gene3D" id="3.30.1450.10">
    <property type="match status" value="1"/>
</dbReference>
<feature type="domain" description="OmpA-like" evidence="5">
    <location>
        <begin position="170"/>
        <end position="302"/>
    </location>
</feature>
<dbReference type="InterPro" id="IPR037873">
    <property type="entry name" value="BamE-like"/>
</dbReference>
<proteinExistence type="predicted"/>
<dbReference type="PROSITE" id="PS51123">
    <property type="entry name" value="OMPA_2"/>
    <property type="match status" value="1"/>
</dbReference>
<dbReference type="Proteomes" id="UP001624684">
    <property type="component" value="Unassembled WGS sequence"/>
</dbReference>
<keyword evidence="2 3" id="KW-0472">Membrane</keyword>
<dbReference type="Gene3D" id="3.30.1330.60">
    <property type="entry name" value="OmpA-like domain"/>
    <property type="match status" value="1"/>
</dbReference>
<evidence type="ECO:0000313" key="6">
    <source>
        <dbReference type="EMBL" id="MFL1732446.1"/>
    </source>
</evidence>
<evidence type="ECO:0000313" key="7">
    <source>
        <dbReference type="Proteomes" id="UP001624684"/>
    </source>
</evidence>
<gene>
    <name evidence="6" type="ORF">ACJHVH_05470</name>
</gene>
<feature type="signal peptide" evidence="4">
    <location>
        <begin position="1"/>
        <end position="17"/>
    </location>
</feature>
<protein>
    <submittedName>
        <fullName evidence="6">OmpA family protein</fullName>
    </submittedName>
</protein>
<evidence type="ECO:0000256" key="4">
    <source>
        <dbReference type="SAM" id="SignalP"/>
    </source>
</evidence>
<reference evidence="6 7" key="1">
    <citation type="submission" date="2024-11" db="EMBL/GenBank/DDBJ databases">
        <title>First Report of Moraxella oculi in Brazil in an Infectious Bovine Keratoconjunctivitis Outbreak.</title>
        <authorList>
            <person name="Carvalho C.V."/>
            <person name="Domingues R."/>
            <person name="Coutinho C."/>
            <person name="Honorio N.T.B.S."/>
            <person name="Faza D.R.L.R."/>
            <person name="Carvalho W.A."/>
            <person name="Machado A.B.F."/>
            <person name="Martins M.F."/>
            <person name="Gaspar E.B."/>
        </authorList>
    </citation>
    <scope>NUCLEOTIDE SEQUENCE [LARGE SCALE GENOMIC DNA]</scope>
    <source>
        <strain evidence="6 7">2117LE</strain>
    </source>
</reference>
<comment type="caution">
    <text evidence="6">The sequence shown here is derived from an EMBL/GenBank/DDBJ whole genome shotgun (WGS) entry which is preliminary data.</text>
</comment>
<dbReference type="PANTHER" id="PTHR30329">
    <property type="entry name" value="STATOR ELEMENT OF FLAGELLAR MOTOR COMPLEX"/>
    <property type="match status" value="1"/>
</dbReference>
<name>A0ABW8U5N1_9GAMM</name>
<feature type="chain" id="PRO_5046363447" evidence="4">
    <location>
        <begin position="18"/>
        <end position="325"/>
    </location>
</feature>
<evidence type="ECO:0000256" key="1">
    <source>
        <dbReference type="ARBA" id="ARBA00022729"/>
    </source>
</evidence>
<dbReference type="InterPro" id="IPR050330">
    <property type="entry name" value="Bact_OuterMem_StrucFunc"/>
</dbReference>
<dbReference type="EMBL" id="JBJJXE010000007">
    <property type="protein sequence ID" value="MFL1732446.1"/>
    <property type="molecule type" value="Genomic_DNA"/>
</dbReference>
<dbReference type="InterPro" id="IPR006665">
    <property type="entry name" value="OmpA-like"/>
</dbReference>
<keyword evidence="1 4" id="KW-0732">Signal</keyword>
<evidence type="ECO:0000256" key="3">
    <source>
        <dbReference type="PROSITE-ProRule" id="PRU00473"/>
    </source>
</evidence>
<dbReference type="InterPro" id="IPR036737">
    <property type="entry name" value="OmpA-like_sf"/>
</dbReference>
<dbReference type="PANTHER" id="PTHR30329:SF21">
    <property type="entry name" value="LIPOPROTEIN YIAD-RELATED"/>
    <property type="match status" value="1"/>
</dbReference>
<dbReference type="RefSeq" id="WP_407069060.1">
    <property type="nucleotide sequence ID" value="NZ_JBJJXE010000007.1"/>
</dbReference>
<accession>A0ABW8U5N1</accession>
<evidence type="ECO:0000256" key="2">
    <source>
        <dbReference type="ARBA" id="ARBA00023136"/>
    </source>
</evidence>
<sequence>MKKITTLSAAVAMLALSGCMGTKQISQNITSEGTIAAEDIHFPKLDDAWQKDGQFPNRENLMKIRPGIAKDELYQLIGRPHFNESSRAREWDYIMKFYKADDSVKVCQYKVIFDENFRGQEFYWLPKECAAYAKPPKAPQPIINNPAPIIINTPAPAPAPVAPPPAPVEIINERINLEADALFKFDKYKLEDMLPAGRAKLDELAQKLLAWEARGESTVKLTGHTDRYGSDMYNMNLSMMRANTVRQYLISKGVNPQTLTATGAGETQPLPHVICDIKAPKPEQVKCLQPNRRVEVDVVVYARVSKDEVQQINMNQDYRNFNQGR</sequence>
<dbReference type="SUPFAM" id="SSF103088">
    <property type="entry name" value="OmpA-like"/>
    <property type="match status" value="1"/>
</dbReference>
<dbReference type="Pfam" id="PF00691">
    <property type="entry name" value="OmpA"/>
    <property type="match status" value="1"/>
</dbReference>
<organism evidence="6 7">
    <name type="scientific">Moraxella oculi</name>
    <dbReference type="NCBI Taxonomy" id="2940516"/>
    <lineage>
        <taxon>Bacteria</taxon>
        <taxon>Pseudomonadati</taxon>
        <taxon>Pseudomonadota</taxon>
        <taxon>Gammaproteobacteria</taxon>
        <taxon>Moraxellales</taxon>
        <taxon>Moraxellaceae</taxon>
        <taxon>Moraxella</taxon>
    </lineage>
</organism>